<dbReference type="KEGG" id="upv:EJN92_10110"/>
<evidence type="ECO:0000313" key="2">
    <source>
        <dbReference type="EMBL" id="AZP12322.1"/>
    </source>
</evidence>
<evidence type="ECO:0000313" key="3">
    <source>
        <dbReference type="Proteomes" id="UP000275663"/>
    </source>
</evidence>
<dbReference type="AlphaFoldDB" id="A0A3Q9BQR5"/>
<evidence type="ECO:0000256" key="1">
    <source>
        <dbReference type="SAM" id="SignalP"/>
    </source>
</evidence>
<dbReference type="EMBL" id="CP034464">
    <property type="protein sequence ID" value="AZP12322.1"/>
    <property type="molecule type" value="Genomic_DNA"/>
</dbReference>
<evidence type="ECO:0008006" key="4">
    <source>
        <dbReference type="Google" id="ProtNLM"/>
    </source>
</evidence>
<keyword evidence="3" id="KW-1185">Reference proteome</keyword>
<dbReference type="Proteomes" id="UP000275663">
    <property type="component" value="Chromosome"/>
</dbReference>
<accession>A0A3Q9BQR5</accession>
<feature type="chain" id="PRO_5018579861" description="Metalloprotease" evidence="1">
    <location>
        <begin position="25"/>
        <end position="186"/>
    </location>
</feature>
<sequence>MKKQLPLAIAITLALCSLTQTAQAVTVTTSYINKTATEIRGVFGSMANPTVYINQRACGESGTPDARACGPYIISVGTSFLQTVESNHGNYAAKAVLGHEWGHSIQFTRNINQRAPYMELQADCAGGSFVKYAESSLRYSPFLAAAVSSARYYAGGDHGTPAQRDYYTRWGYANGTSKCYSNLPRV</sequence>
<dbReference type="RefSeq" id="WP_126127704.1">
    <property type="nucleotide sequence ID" value="NZ_CP034464.1"/>
</dbReference>
<protein>
    <recommendedName>
        <fullName evidence="4">Metalloprotease</fullName>
    </recommendedName>
</protein>
<name>A0A3Q9BQR5_9BURK</name>
<gene>
    <name evidence="2" type="ORF">EJN92_10110</name>
</gene>
<feature type="signal peptide" evidence="1">
    <location>
        <begin position="1"/>
        <end position="24"/>
    </location>
</feature>
<organism evidence="2 3">
    <name type="scientific">Undibacterium parvum</name>
    <dbReference type="NCBI Taxonomy" id="401471"/>
    <lineage>
        <taxon>Bacteria</taxon>
        <taxon>Pseudomonadati</taxon>
        <taxon>Pseudomonadota</taxon>
        <taxon>Betaproteobacteria</taxon>
        <taxon>Burkholderiales</taxon>
        <taxon>Oxalobacteraceae</taxon>
        <taxon>Undibacterium</taxon>
    </lineage>
</organism>
<proteinExistence type="predicted"/>
<keyword evidence="1" id="KW-0732">Signal</keyword>
<reference evidence="2 3" key="1">
    <citation type="journal article" date="2011" name="Int. J. Syst. Evol. Microbiol.">
        <title>Description of Undibacterium oligocarboniphilum sp. nov., isolated from purified water, and Undibacterium pigrum strain CCUG 49012 as the type strain of Undibacterium parvum sp. nov., and emended descriptions of the genus Undibacterium and the species Undibacterium pigrum.</title>
        <authorList>
            <person name="Eder W."/>
            <person name="Wanner G."/>
            <person name="Ludwig W."/>
            <person name="Busse H.J."/>
            <person name="Ziemke-Kageler F."/>
            <person name="Lang E."/>
        </authorList>
    </citation>
    <scope>NUCLEOTIDE SEQUENCE [LARGE SCALE GENOMIC DNA]</scope>
    <source>
        <strain evidence="2 3">DSM 23061</strain>
    </source>
</reference>
<dbReference type="OrthoDB" id="9774900at2"/>